<dbReference type="PROSITE" id="PS51257">
    <property type="entry name" value="PROKAR_LIPOPROTEIN"/>
    <property type="match status" value="1"/>
</dbReference>
<dbReference type="PANTHER" id="PTHR41247:SF1">
    <property type="entry name" value="HTH-TYPE TRANSCRIPTIONAL REPRESSOR YCNK"/>
    <property type="match status" value="1"/>
</dbReference>
<evidence type="ECO:0000313" key="2">
    <source>
        <dbReference type="Proteomes" id="UP000326061"/>
    </source>
</evidence>
<evidence type="ECO:0008006" key="3">
    <source>
        <dbReference type="Google" id="ProtNLM"/>
    </source>
</evidence>
<dbReference type="AlphaFoldDB" id="A0AAJ4A406"/>
<dbReference type="RefSeq" id="WP_152299564.1">
    <property type="nucleotide sequence ID" value="NZ_CP041166.1"/>
</dbReference>
<organism evidence="1 2">
    <name type="scientific">Sulfurimonas xiamenensis</name>
    <dbReference type="NCBI Taxonomy" id="2590021"/>
    <lineage>
        <taxon>Bacteria</taxon>
        <taxon>Pseudomonadati</taxon>
        <taxon>Campylobacterota</taxon>
        <taxon>Epsilonproteobacteria</taxon>
        <taxon>Campylobacterales</taxon>
        <taxon>Sulfurimonadaceae</taxon>
        <taxon>Sulfurimonas</taxon>
    </lineage>
</organism>
<dbReference type="EMBL" id="CP041166">
    <property type="protein sequence ID" value="QFR43501.1"/>
    <property type="molecule type" value="Genomic_DNA"/>
</dbReference>
<protein>
    <recommendedName>
        <fullName evidence="3">Copper chaperone NosL</fullName>
    </recommendedName>
</protein>
<dbReference type="KEGG" id="suln:FJR47_06110"/>
<reference evidence="2" key="1">
    <citation type="submission" date="2019-06" db="EMBL/GenBank/DDBJ databases">
        <title>Sulfurimonas gotlandica sp. nov., a chemoautotrophic and psychrotolerant epsilonproteobacterium isolated from a pelagic redoxcline, and an emended description of the genus Sulfurimonas.</title>
        <authorList>
            <person name="Wang S."/>
            <person name="Jiang L."/>
            <person name="Shao Z."/>
        </authorList>
    </citation>
    <scope>NUCLEOTIDE SEQUENCE [LARGE SCALE GENOMIC DNA]</scope>
    <source>
        <strain evidence="2">1-1N</strain>
    </source>
</reference>
<keyword evidence="2" id="KW-1185">Reference proteome</keyword>
<gene>
    <name evidence="1" type="ORF">FJR47_06110</name>
</gene>
<proteinExistence type="predicted"/>
<dbReference type="PANTHER" id="PTHR41247">
    <property type="entry name" value="HTH-TYPE TRANSCRIPTIONAL REPRESSOR YCNK"/>
    <property type="match status" value="1"/>
</dbReference>
<sequence length="148" mass="17292">MFKFKLFLLSLMVLFLLGCEKKIEKGPAKIHWDRDMCTRCVMVLSDRKNTLQLKDPNTGRVFKFDDIGCMILWFEEENIDYKDSVKIWITDAKTGEWIDARNAFYTTNNITPMGYGFSGYKSKESIKEGEEIVSYDEAVKRVLKIEGY</sequence>
<evidence type="ECO:0000313" key="1">
    <source>
        <dbReference type="EMBL" id="QFR43501.1"/>
    </source>
</evidence>
<dbReference type="InterPro" id="IPR008719">
    <property type="entry name" value="N2O_reductase_NosL"/>
</dbReference>
<dbReference type="SUPFAM" id="SSF160387">
    <property type="entry name" value="NosL/MerB-like"/>
    <property type="match status" value="1"/>
</dbReference>
<dbReference type="Proteomes" id="UP000326061">
    <property type="component" value="Chromosome"/>
</dbReference>
<name>A0AAJ4A406_9BACT</name>
<accession>A0AAJ4A406</accession>